<dbReference type="InterPro" id="IPR046576">
    <property type="entry name" value="DUF6636"/>
</dbReference>
<organism evidence="2 3">
    <name type="scientific">Mycobacteroides abscessus subsp. massiliense</name>
    <dbReference type="NCBI Taxonomy" id="1962118"/>
    <lineage>
        <taxon>Bacteria</taxon>
        <taxon>Bacillati</taxon>
        <taxon>Actinomycetota</taxon>
        <taxon>Actinomycetes</taxon>
        <taxon>Mycobacteriales</taxon>
        <taxon>Mycobacteriaceae</taxon>
        <taxon>Mycobacteroides</taxon>
        <taxon>Mycobacteroides abscessus</taxon>
    </lineage>
</organism>
<dbReference type="RefSeq" id="WP_065209326.1">
    <property type="nucleotide sequence ID" value="NZ_CP021122.1"/>
</dbReference>
<dbReference type="Proteomes" id="UP000190074">
    <property type="component" value="Unassembled WGS sequence"/>
</dbReference>
<proteinExistence type="predicted"/>
<reference evidence="2 3" key="1">
    <citation type="submission" date="2016-11" db="EMBL/GenBank/DDBJ databases">
        <authorList>
            <consortium name="Pathogen Informatics"/>
        </authorList>
    </citation>
    <scope>NUCLEOTIDE SEQUENCE [LARGE SCALE GENOMIC DNA]</scope>
    <source>
        <strain evidence="2 3">911</strain>
    </source>
</reference>
<feature type="signal peptide" evidence="1">
    <location>
        <begin position="1"/>
        <end position="17"/>
    </location>
</feature>
<name>A0A1U0ZY51_9MYCO</name>
<dbReference type="Pfam" id="PF20341">
    <property type="entry name" value="DUF6636"/>
    <property type="match status" value="1"/>
</dbReference>
<evidence type="ECO:0000313" key="2">
    <source>
        <dbReference type="EMBL" id="SKL35546.1"/>
    </source>
</evidence>
<evidence type="ECO:0000313" key="3">
    <source>
        <dbReference type="Proteomes" id="UP000190074"/>
    </source>
</evidence>
<gene>
    <name evidence="2" type="ORF">SAMEA2259716_00206</name>
</gene>
<keyword evidence="1" id="KW-0732">Signal</keyword>
<protein>
    <submittedName>
        <fullName evidence="2">Uncharacterized protein</fullName>
    </submittedName>
</protein>
<sequence>MAIVLGCLGFNSLTALADTYGVRHFTTPSGNTFCIIVNEWPKPSVRCDLKEATFTPPPRPSADCDGAWGRSVTMTIGEDPAFHCISDWAGGENLFVLEYGDDTKVGPFQCSSRVDGITCVDTTTGRGFRLARQSYEFLR</sequence>
<accession>A0A1U0ZY51</accession>
<feature type="chain" id="PRO_5038631812" evidence="1">
    <location>
        <begin position="18"/>
        <end position="139"/>
    </location>
</feature>
<dbReference type="EMBL" id="FVGW01000001">
    <property type="protein sequence ID" value="SKL35546.1"/>
    <property type="molecule type" value="Genomic_DNA"/>
</dbReference>
<evidence type="ECO:0000256" key="1">
    <source>
        <dbReference type="SAM" id="SignalP"/>
    </source>
</evidence>
<dbReference type="AlphaFoldDB" id="A0A1U0ZY51"/>